<evidence type="ECO:0000313" key="2">
    <source>
        <dbReference type="Proteomes" id="UP001519460"/>
    </source>
</evidence>
<dbReference type="InterPro" id="IPR043502">
    <property type="entry name" value="DNA/RNA_pol_sf"/>
</dbReference>
<comment type="caution">
    <text evidence="1">The sequence shown here is derived from an EMBL/GenBank/DDBJ whole genome shotgun (WGS) entry which is preliminary data.</text>
</comment>
<gene>
    <name evidence="1" type="ORF">BaRGS_00019235</name>
</gene>
<reference evidence="1 2" key="1">
    <citation type="journal article" date="2023" name="Sci. Data">
        <title>Genome assembly of the Korean intertidal mud-creeper Batillaria attramentaria.</title>
        <authorList>
            <person name="Patra A.K."/>
            <person name="Ho P.T."/>
            <person name="Jun S."/>
            <person name="Lee S.J."/>
            <person name="Kim Y."/>
            <person name="Won Y.J."/>
        </authorList>
    </citation>
    <scope>NUCLEOTIDE SEQUENCE [LARGE SCALE GENOMIC DNA]</scope>
    <source>
        <strain evidence="1">Wonlab-2016</strain>
    </source>
</reference>
<keyword evidence="2" id="KW-1185">Reference proteome</keyword>
<name>A0ABD0KR73_9CAEN</name>
<evidence type="ECO:0008006" key="3">
    <source>
        <dbReference type="Google" id="ProtNLM"/>
    </source>
</evidence>
<dbReference type="Gene3D" id="3.30.70.270">
    <property type="match status" value="2"/>
</dbReference>
<protein>
    <recommendedName>
        <fullName evidence="3">Reverse transcriptase domain-containing protein</fullName>
    </recommendedName>
</protein>
<accession>A0ABD0KR73</accession>
<dbReference type="PANTHER" id="PTHR33064">
    <property type="entry name" value="POL PROTEIN"/>
    <property type="match status" value="1"/>
</dbReference>
<dbReference type="SUPFAM" id="SSF56672">
    <property type="entry name" value="DNA/RNA polymerases"/>
    <property type="match status" value="1"/>
</dbReference>
<organism evidence="1 2">
    <name type="scientific">Batillaria attramentaria</name>
    <dbReference type="NCBI Taxonomy" id="370345"/>
    <lineage>
        <taxon>Eukaryota</taxon>
        <taxon>Metazoa</taxon>
        <taxon>Spiralia</taxon>
        <taxon>Lophotrochozoa</taxon>
        <taxon>Mollusca</taxon>
        <taxon>Gastropoda</taxon>
        <taxon>Caenogastropoda</taxon>
        <taxon>Sorbeoconcha</taxon>
        <taxon>Cerithioidea</taxon>
        <taxon>Batillariidae</taxon>
        <taxon>Batillaria</taxon>
    </lineage>
</organism>
<evidence type="ECO:0000313" key="1">
    <source>
        <dbReference type="EMBL" id="KAK7489601.1"/>
    </source>
</evidence>
<dbReference type="EMBL" id="JACVVK020000136">
    <property type="protein sequence ID" value="KAK7489601.1"/>
    <property type="molecule type" value="Genomic_DNA"/>
</dbReference>
<proteinExistence type="predicted"/>
<dbReference type="InterPro" id="IPR051320">
    <property type="entry name" value="Viral_Replic_Matur_Polypro"/>
</dbReference>
<dbReference type="PANTHER" id="PTHR33064:SF37">
    <property type="entry name" value="RIBONUCLEASE H"/>
    <property type="match status" value="1"/>
</dbReference>
<sequence length="139" mass="16080">MRDDTLTWSDSIEEAFFQAVRWLDLCGNNGIILNPSKFQFAKTTVEFAGFEITPTTVRPCARYLEAIQNFPTPRNITDVRSWFGLINQVSYAFASADRMLPFREALKPGTRFEWTDRLNHLFEESKALIITRSPRRGNL</sequence>
<dbReference type="AlphaFoldDB" id="A0ABD0KR73"/>
<dbReference type="InterPro" id="IPR043128">
    <property type="entry name" value="Rev_trsase/Diguanyl_cyclase"/>
</dbReference>
<dbReference type="Proteomes" id="UP001519460">
    <property type="component" value="Unassembled WGS sequence"/>
</dbReference>